<dbReference type="InterPro" id="IPR011049">
    <property type="entry name" value="Serralysin-like_metalloprot_C"/>
</dbReference>
<keyword evidence="2" id="KW-0964">Secreted</keyword>
<accession>A0A844ZTR1</accession>
<organism evidence="6 7">
    <name type="scientific">Pontixanthobacter aquaemixtae</name>
    <dbReference type="NCBI Taxonomy" id="1958940"/>
    <lineage>
        <taxon>Bacteria</taxon>
        <taxon>Pseudomonadati</taxon>
        <taxon>Pseudomonadota</taxon>
        <taxon>Alphaproteobacteria</taxon>
        <taxon>Sphingomonadales</taxon>
        <taxon>Erythrobacteraceae</taxon>
        <taxon>Pontixanthobacter</taxon>
    </lineage>
</organism>
<dbReference type="Gene3D" id="2.150.10.10">
    <property type="entry name" value="Serralysin-like metalloprotease, C-terminal"/>
    <property type="match status" value="1"/>
</dbReference>
<gene>
    <name evidence="6" type="ORF">GRI41_08480</name>
</gene>
<dbReference type="GO" id="GO:0005615">
    <property type="term" value="C:extracellular space"/>
    <property type="evidence" value="ECO:0007669"/>
    <property type="project" value="InterPro"/>
</dbReference>
<feature type="compositionally biased region" description="Polar residues" evidence="4">
    <location>
        <begin position="71"/>
        <end position="83"/>
    </location>
</feature>
<keyword evidence="3" id="KW-0677">Repeat</keyword>
<comment type="caution">
    <text evidence="6">The sequence shown here is derived from an EMBL/GenBank/DDBJ whole genome shotgun (WGS) entry which is preliminary data.</text>
</comment>
<dbReference type="InterPro" id="IPR007280">
    <property type="entry name" value="Peptidase_C_arc/bac"/>
</dbReference>
<reference evidence="6 7" key="1">
    <citation type="submission" date="2019-12" db="EMBL/GenBank/DDBJ databases">
        <title>Genomic-based taxomic classification of the family Erythrobacteraceae.</title>
        <authorList>
            <person name="Xu L."/>
        </authorList>
    </citation>
    <scope>NUCLEOTIDE SEQUENCE [LARGE SCALE GENOMIC DNA]</scope>
    <source>
        <strain evidence="6 7">KCTC 52763</strain>
    </source>
</reference>
<protein>
    <recommendedName>
        <fullName evidence="5">Peptidase metallopeptidase domain-containing protein</fullName>
    </recommendedName>
</protein>
<proteinExistence type="predicted"/>
<feature type="region of interest" description="Disordered" evidence="4">
    <location>
        <begin position="60"/>
        <end position="88"/>
    </location>
</feature>
<dbReference type="SUPFAM" id="SSF55486">
    <property type="entry name" value="Metalloproteases ('zincins'), catalytic domain"/>
    <property type="match status" value="1"/>
</dbReference>
<dbReference type="SUPFAM" id="SSF51120">
    <property type="entry name" value="beta-Roll"/>
    <property type="match status" value="1"/>
</dbReference>
<evidence type="ECO:0000313" key="6">
    <source>
        <dbReference type="EMBL" id="MXO90854.1"/>
    </source>
</evidence>
<dbReference type="GO" id="GO:0008270">
    <property type="term" value="F:zinc ion binding"/>
    <property type="evidence" value="ECO:0007669"/>
    <property type="project" value="InterPro"/>
</dbReference>
<sequence>MTVMVNEFVRDTIFPGLDPYGLGLVAGGDRLGETLSQTKNTSHIDGCSCASCHEHDDDGKIHQPGDGSVGSEDNISSDTSTTGVMAPGGAVTSSIDTAGDSDWFRITLQAGETYQFSTYLPGGGLRDSILTLRDSNGVEIATNDDMNTGAQLYQSEIIFTATTSGTYYLDVSGWGTSTGQYYISSSFPLDDSVAGDASTGATITIGDPATVGTLEQTGDRDWYAVTLEAGTLYEFTTSATGPSGDADTTLTIRDADGNVLAFNDDSSGTYSRVRFETETSGTFYIDVGGWANSSSGAYQLEAVVAPPLQEFTNDQIADQLINGYWGGAGSARSFNVAPGGSIDVNITALTADGQYLAREALNLWSDVLGVTFNEVASGGQIIFDDDESGAFATSTRTGNTITVSNVNVSTDWLANSGTTLDSYSFQTYIHEIGHALGLGHGGNYNSTADYVQDASYLNDSWATTVMSYFSQTENSFFSSQGFSRVFTLSPMSADIVAIQQIYGVVTTTRTGDDTYGFGNTTGRDIYGIGANVTNSAGNLLAFTIIDNGGEDTLDYSPYSAAQLINLNAETFSNVGGSVGNMSIARGTVIENAVGGSGNDTLIGNDVGNSLTGGLGNDSLDGGSNIDTAVVRGNRADYTVTQTATGVFQVVGADGTDTLTAIEYLQFDDQTIRLLPGTGVSVNFESTDPSVYQGAMNAIQDFDGNALGGNGGWLRIGSADVDGDGDIDQILVNSLIGRFATVGTAEDGLVYFDDHGWAGETRVVGIYIDPLVANGTVEAGSDTDSQRRFQNDLLIENINRVLGADDYDGDGLQEVYFALTDGTAYLHAYMHADGNIQYANYQSEQQVIDFLTANGFGPETWAGWFPSGQESDDASDKDSTPVQDVEDGGKQGAEAVTHGLSVQHDPMELRYDVSNLMVETIG</sequence>
<dbReference type="Pfam" id="PF04151">
    <property type="entry name" value="PPC"/>
    <property type="match status" value="2"/>
</dbReference>
<evidence type="ECO:0000256" key="1">
    <source>
        <dbReference type="ARBA" id="ARBA00004613"/>
    </source>
</evidence>
<evidence type="ECO:0000256" key="2">
    <source>
        <dbReference type="ARBA" id="ARBA00022525"/>
    </source>
</evidence>
<dbReference type="Gene3D" id="3.40.390.10">
    <property type="entry name" value="Collagenase (Catalytic Domain)"/>
    <property type="match status" value="1"/>
</dbReference>
<dbReference type="OrthoDB" id="733404at2"/>
<dbReference type="Pfam" id="PF10462">
    <property type="entry name" value="Peptidase_M66"/>
    <property type="match status" value="1"/>
</dbReference>
<evidence type="ECO:0000259" key="5">
    <source>
        <dbReference type="SMART" id="SM00235"/>
    </source>
</evidence>
<feature type="region of interest" description="Disordered" evidence="4">
    <location>
        <begin position="864"/>
        <end position="890"/>
    </location>
</feature>
<dbReference type="RefSeq" id="WP_160604437.1">
    <property type="nucleotide sequence ID" value="NZ_WTYX01000001.1"/>
</dbReference>
<dbReference type="GO" id="GO:0005509">
    <property type="term" value="F:calcium ion binding"/>
    <property type="evidence" value="ECO:0007669"/>
    <property type="project" value="InterPro"/>
</dbReference>
<keyword evidence="7" id="KW-1185">Reference proteome</keyword>
<dbReference type="Proteomes" id="UP000442714">
    <property type="component" value="Unassembled WGS sequence"/>
</dbReference>
<feature type="domain" description="Peptidase metallopeptidase" evidence="5">
    <location>
        <begin position="333"/>
        <end position="471"/>
    </location>
</feature>
<evidence type="ECO:0000256" key="4">
    <source>
        <dbReference type="SAM" id="MobiDB-lite"/>
    </source>
</evidence>
<dbReference type="GO" id="GO:0008237">
    <property type="term" value="F:metallopeptidase activity"/>
    <property type="evidence" value="ECO:0007669"/>
    <property type="project" value="InterPro"/>
</dbReference>
<evidence type="ECO:0000256" key="3">
    <source>
        <dbReference type="ARBA" id="ARBA00022737"/>
    </source>
</evidence>
<dbReference type="EMBL" id="WTYX01000001">
    <property type="protein sequence ID" value="MXO90854.1"/>
    <property type="molecule type" value="Genomic_DNA"/>
</dbReference>
<name>A0A844ZTR1_9SPHN</name>
<dbReference type="Pfam" id="PF08548">
    <property type="entry name" value="Peptidase_M10_C"/>
    <property type="match status" value="1"/>
</dbReference>
<dbReference type="SUPFAM" id="SSF89260">
    <property type="entry name" value="Collagen-binding domain"/>
    <property type="match status" value="1"/>
</dbReference>
<dbReference type="SMART" id="SM00235">
    <property type="entry name" value="ZnMc"/>
    <property type="match status" value="1"/>
</dbReference>
<dbReference type="Gene3D" id="2.60.120.380">
    <property type="match status" value="2"/>
</dbReference>
<dbReference type="InterPro" id="IPR024079">
    <property type="entry name" value="MetalloPept_cat_dom_sf"/>
</dbReference>
<evidence type="ECO:0000313" key="7">
    <source>
        <dbReference type="Proteomes" id="UP000442714"/>
    </source>
</evidence>
<dbReference type="GO" id="GO:0006508">
    <property type="term" value="P:proteolysis"/>
    <property type="evidence" value="ECO:0007669"/>
    <property type="project" value="InterPro"/>
</dbReference>
<comment type="subcellular location">
    <subcellularLocation>
        <location evidence="1">Secreted</location>
    </subcellularLocation>
</comment>
<dbReference type="InterPro" id="IPR013858">
    <property type="entry name" value="Peptidase_M10B_C"/>
</dbReference>
<dbReference type="AlphaFoldDB" id="A0A844ZTR1"/>
<dbReference type="InterPro" id="IPR006026">
    <property type="entry name" value="Peptidase_Metallo"/>
</dbReference>